<dbReference type="EMBL" id="NIRR01000011">
    <property type="protein sequence ID" value="OWP63505.1"/>
    <property type="molecule type" value="Genomic_DNA"/>
</dbReference>
<accession>A0A246FL72</accession>
<evidence type="ECO:0000313" key="2">
    <source>
        <dbReference type="Proteomes" id="UP000197277"/>
    </source>
</evidence>
<organism evidence="1 2">
    <name type="scientific">Hymenobacter amundsenii</name>
    <dbReference type="NCBI Taxonomy" id="2006685"/>
    <lineage>
        <taxon>Bacteria</taxon>
        <taxon>Pseudomonadati</taxon>
        <taxon>Bacteroidota</taxon>
        <taxon>Cytophagia</taxon>
        <taxon>Cytophagales</taxon>
        <taxon>Hymenobacteraceae</taxon>
        <taxon>Hymenobacter</taxon>
    </lineage>
</organism>
<dbReference type="Gene3D" id="3.40.50.300">
    <property type="entry name" value="P-loop containing nucleotide triphosphate hydrolases"/>
    <property type="match status" value="1"/>
</dbReference>
<proteinExistence type="predicted"/>
<dbReference type="OrthoDB" id="795326at2"/>
<dbReference type="SUPFAM" id="SSF52540">
    <property type="entry name" value="P-loop containing nucleoside triphosphate hydrolases"/>
    <property type="match status" value="1"/>
</dbReference>
<dbReference type="InterPro" id="IPR027417">
    <property type="entry name" value="P-loop_NTPase"/>
</dbReference>
<dbReference type="Proteomes" id="UP000197277">
    <property type="component" value="Unassembled WGS sequence"/>
</dbReference>
<protein>
    <submittedName>
        <fullName evidence="1">Uncharacterized protein</fullName>
    </submittedName>
</protein>
<dbReference type="Pfam" id="PF13481">
    <property type="entry name" value="AAA_25"/>
    <property type="match status" value="1"/>
</dbReference>
<gene>
    <name evidence="1" type="ORF">CDA63_09010</name>
</gene>
<dbReference type="AlphaFoldDB" id="A0A246FL72"/>
<reference evidence="1 2" key="1">
    <citation type="submission" date="2017-06" db="EMBL/GenBank/DDBJ databases">
        <title>Hymenobacter amundsenii sp. nov. isolated from regoliths in Antarctica.</title>
        <authorList>
            <person name="Sedlacek I."/>
            <person name="Kralova S."/>
            <person name="Pantucek R."/>
            <person name="Svec P."/>
            <person name="Holochova P."/>
            <person name="Stankova E."/>
            <person name="Vrbovska V."/>
            <person name="Busse H.-J."/>
        </authorList>
    </citation>
    <scope>NUCLEOTIDE SEQUENCE [LARGE SCALE GENOMIC DNA]</scope>
    <source>
        <strain evidence="1 2">CCM 8682</strain>
    </source>
</reference>
<name>A0A246FL72_9BACT</name>
<comment type="caution">
    <text evidence="1">The sequence shown here is derived from an EMBL/GenBank/DDBJ whole genome shotgun (WGS) entry which is preliminary data.</text>
</comment>
<keyword evidence="2" id="KW-1185">Reference proteome</keyword>
<sequence length="373" mass="40488">MGNIADLQAHAVELAATTFHVSPSQTLSNGMVKQSEQTTFTLTELLARPNTSIPQLVDGLLPAQGLAMLGGPSDSGKSSILRQLALAVVLKDASFLGFPINATHHRAICVSTEDGDGAVAPLLKKQLDGRTVLPDMGDGLRFVFDSENLVGRLDQMLAAQPADLVVVDAFGDLYEGNLNASNEVRGFLSKYQGIAVRHNCLVLFMHHTGKRTEEREPSKHNMLGSQGLEAKMRVVFELRPDPVDQSIRHLCVLKGNYLPAEAKGQSYALAFDNNLLFHNTGMRSSFGDLIKGPPESADEREMWEQALAMHRAGDSLSRIHTQLSPVAQDAGMKPPSRSTVDRRIKAMLKVVSPSHNIGVETVKRETDEPRAAA</sequence>
<evidence type="ECO:0000313" key="1">
    <source>
        <dbReference type="EMBL" id="OWP63505.1"/>
    </source>
</evidence>